<evidence type="ECO:0000313" key="1">
    <source>
        <dbReference type="EMBL" id="QHC64317.1"/>
    </source>
</evidence>
<keyword evidence="2" id="KW-1185">Reference proteome</keyword>
<dbReference type="EMBL" id="CP047180">
    <property type="protein sequence ID" value="QHC64317.1"/>
    <property type="molecule type" value="Genomic_DNA"/>
</dbReference>
<proteinExistence type="predicted"/>
<reference evidence="2" key="1">
    <citation type="submission" date="2019-12" db="EMBL/GenBank/DDBJ databases">
        <title>Complete and draft genome sequences of new strains and members of some known species of the genus Rathayibacter isolated from plants.</title>
        <authorList>
            <person name="Tarlachkov S.V."/>
            <person name="Starodumova I.P."/>
            <person name="Dorofeeva L.V."/>
            <person name="Prisyazhnaya N.V."/>
            <person name="Leyn S."/>
            <person name="Zlamal J."/>
            <person name="Elan M."/>
            <person name="Osterman A.L."/>
            <person name="Nadler S."/>
            <person name="Subbotin S.A."/>
            <person name="Evtushenko L.I."/>
        </authorList>
    </citation>
    <scope>NUCLEOTIDE SEQUENCE [LARGE SCALE GENOMIC DNA]</scope>
    <source>
        <strain evidence="2">VKM Ac-2802</strain>
    </source>
</reference>
<dbReference type="RefSeq" id="WP_159423716.1">
    <property type="nucleotide sequence ID" value="NZ_CP047180.1"/>
</dbReference>
<protein>
    <submittedName>
        <fullName evidence="1">Glycosyltransferase</fullName>
    </submittedName>
</protein>
<name>A0ABX6H3T6_9MICO</name>
<evidence type="ECO:0000313" key="2">
    <source>
        <dbReference type="Proteomes" id="UP000464597"/>
    </source>
</evidence>
<accession>A0ABX6H3T6</accession>
<sequence>MTSRADGTAPVLSTALPYSHLDALTDAGGLFEHALLDVPRREHGYCVDDVARALIVVAQEPEQSEVTRRLTEQYLRFLERASAADGTVRNRVSADGDSPEEPSLGDWWGRAVWAAGVVAARAELPLSRHRGMRLFQRLAARRSPHLRAMTSAVLGAVEVLEAHPESAAAAQLVADGSALLHHAAEADWPWPEPRLRYANGCLPEALLAAGAALGDPVLLTRGFHQLAFLLALESGENGLSVCGVAGRGPGETGALFDQQPIEVAALAAACARALTIEEDPLWRDGLAACWAWFRGVNDSGTVMIDPVTGAGYDGLTPTGRNENRGAESTIAALHTSLVVRRAELAQAAAA</sequence>
<organism evidence="1 2">
    <name type="scientific">Rathayibacter festucae</name>
    <dbReference type="NCBI Taxonomy" id="110937"/>
    <lineage>
        <taxon>Bacteria</taxon>
        <taxon>Bacillati</taxon>
        <taxon>Actinomycetota</taxon>
        <taxon>Actinomycetes</taxon>
        <taxon>Micrococcales</taxon>
        <taxon>Microbacteriaceae</taxon>
        <taxon>Rathayibacter</taxon>
    </lineage>
</organism>
<gene>
    <name evidence="1" type="ORF">GSU69_17625</name>
</gene>
<dbReference type="Proteomes" id="UP000464597">
    <property type="component" value="Chromosome"/>
</dbReference>